<dbReference type="PANTHER" id="PTHR43133:SF46">
    <property type="entry name" value="RNA POLYMERASE SIGMA-70 FACTOR ECF SUBFAMILY"/>
    <property type="match status" value="1"/>
</dbReference>
<dbReference type="Gene3D" id="1.10.1740.10">
    <property type="match status" value="1"/>
</dbReference>
<name>A0A1M5AK73_9BACE</name>
<evidence type="ECO:0000313" key="8">
    <source>
        <dbReference type="Proteomes" id="UP000184509"/>
    </source>
</evidence>
<dbReference type="SUPFAM" id="SSF88946">
    <property type="entry name" value="Sigma2 domain of RNA polymerase sigma factors"/>
    <property type="match status" value="1"/>
</dbReference>
<dbReference type="NCBIfam" id="TIGR02937">
    <property type="entry name" value="sigma70-ECF"/>
    <property type="match status" value="1"/>
</dbReference>
<dbReference type="InterPro" id="IPR013325">
    <property type="entry name" value="RNA_pol_sigma_r2"/>
</dbReference>
<evidence type="ECO:0000313" key="7">
    <source>
        <dbReference type="EMBL" id="SHF30678.1"/>
    </source>
</evidence>
<evidence type="ECO:0000256" key="3">
    <source>
        <dbReference type="ARBA" id="ARBA00023082"/>
    </source>
</evidence>
<keyword evidence="2" id="KW-0805">Transcription regulation</keyword>
<keyword evidence="4" id="KW-0804">Transcription</keyword>
<protein>
    <submittedName>
        <fullName evidence="7">RNA polymerase sigma factor, sigma-70 family</fullName>
    </submittedName>
</protein>
<dbReference type="GO" id="GO:0016987">
    <property type="term" value="F:sigma factor activity"/>
    <property type="evidence" value="ECO:0007669"/>
    <property type="project" value="UniProtKB-KW"/>
</dbReference>
<dbReference type="SUPFAM" id="SSF88659">
    <property type="entry name" value="Sigma3 and sigma4 domains of RNA polymerase sigma factors"/>
    <property type="match status" value="1"/>
</dbReference>
<dbReference type="RefSeq" id="WP_073401199.1">
    <property type="nucleotide sequence ID" value="NZ_FQTV01000007.1"/>
</dbReference>
<dbReference type="InterPro" id="IPR013324">
    <property type="entry name" value="RNA_pol_sigma_r3/r4-like"/>
</dbReference>
<keyword evidence="3" id="KW-0731">Sigma factor</keyword>
<evidence type="ECO:0000256" key="1">
    <source>
        <dbReference type="ARBA" id="ARBA00010641"/>
    </source>
</evidence>
<dbReference type="InterPro" id="IPR013249">
    <property type="entry name" value="RNA_pol_sigma70_r4_t2"/>
</dbReference>
<dbReference type="InterPro" id="IPR007627">
    <property type="entry name" value="RNA_pol_sigma70_r2"/>
</dbReference>
<reference evidence="7 8" key="1">
    <citation type="submission" date="2016-11" db="EMBL/GenBank/DDBJ databases">
        <authorList>
            <person name="Jaros S."/>
            <person name="Januszkiewicz K."/>
            <person name="Wedrychowicz H."/>
        </authorList>
    </citation>
    <scope>NUCLEOTIDE SEQUENCE [LARGE SCALE GENOMIC DNA]</scope>
    <source>
        <strain evidence="7 8">DSM 26991</strain>
    </source>
</reference>
<sequence>MKEQDENRMDCISVDTEVSQLLSLLVSGDVKAFSRLYDLHVNMLFNYGCRLTTDKELLKDCIHDVFIKIFSKREDLSEIANFKSYLFISLKNKLCDESRKRINYSDQAVEELNPVASENVEDDYINFEMDCVSNEKVKYLLNQLPPRQKEALTLYYIEEKKYEDICVLMDMNYQSVRNLIHRGILKLRSIAV</sequence>
<evidence type="ECO:0000256" key="4">
    <source>
        <dbReference type="ARBA" id="ARBA00023163"/>
    </source>
</evidence>
<evidence type="ECO:0000259" key="5">
    <source>
        <dbReference type="Pfam" id="PF04542"/>
    </source>
</evidence>
<proteinExistence type="inferred from homology"/>
<dbReference type="InterPro" id="IPR036388">
    <property type="entry name" value="WH-like_DNA-bd_sf"/>
</dbReference>
<dbReference type="CDD" id="cd06171">
    <property type="entry name" value="Sigma70_r4"/>
    <property type="match status" value="1"/>
</dbReference>
<comment type="similarity">
    <text evidence="1">Belongs to the sigma-70 factor family. ECF subfamily.</text>
</comment>
<dbReference type="Proteomes" id="UP000184509">
    <property type="component" value="Unassembled WGS sequence"/>
</dbReference>
<dbReference type="InterPro" id="IPR014284">
    <property type="entry name" value="RNA_pol_sigma-70_dom"/>
</dbReference>
<gene>
    <name evidence="7" type="ORF">SAMN05444405_10719</name>
</gene>
<dbReference type="GO" id="GO:0003677">
    <property type="term" value="F:DNA binding"/>
    <property type="evidence" value="ECO:0007669"/>
    <property type="project" value="InterPro"/>
</dbReference>
<dbReference type="STRING" id="1297750.SAMN05444405_10719"/>
<accession>A0A1M5AK73</accession>
<dbReference type="EMBL" id="FQTV01000007">
    <property type="protein sequence ID" value="SHF30678.1"/>
    <property type="molecule type" value="Genomic_DNA"/>
</dbReference>
<feature type="domain" description="RNA polymerase sigma factor 70 region 4 type 2" evidence="6">
    <location>
        <begin position="137"/>
        <end position="187"/>
    </location>
</feature>
<dbReference type="PANTHER" id="PTHR43133">
    <property type="entry name" value="RNA POLYMERASE ECF-TYPE SIGMA FACTO"/>
    <property type="match status" value="1"/>
</dbReference>
<dbReference type="AlphaFoldDB" id="A0A1M5AK73"/>
<dbReference type="Pfam" id="PF04542">
    <property type="entry name" value="Sigma70_r2"/>
    <property type="match status" value="1"/>
</dbReference>
<dbReference type="InterPro" id="IPR039425">
    <property type="entry name" value="RNA_pol_sigma-70-like"/>
</dbReference>
<feature type="domain" description="RNA polymerase sigma-70 region 2" evidence="5">
    <location>
        <begin position="36"/>
        <end position="101"/>
    </location>
</feature>
<organism evidence="7 8">
    <name type="scientific">Bacteroides luti</name>
    <dbReference type="NCBI Taxonomy" id="1297750"/>
    <lineage>
        <taxon>Bacteria</taxon>
        <taxon>Pseudomonadati</taxon>
        <taxon>Bacteroidota</taxon>
        <taxon>Bacteroidia</taxon>
        <taxon>Bacteroidales</taxon>
        <taxon>Bacteroidaceae</taxon>
        <taxon>Bacteroides</taxon>
    </lineage>
</organism>
<dbReference type="GO" id="GO:0006352">
    <property type="term" value="P:DNA-templated transcription initiation"/>
    <property type="evidence" value="ECO:0007669"/>
    <property type="project" value="InterPro"/>
</dbReference>
<evidence type="ECO:0000256" key="2">
    <source>
        <dbReference type="ARBA" id="ARBA00023015"/>
    </source>
</evidence>
<keyword evidence="8" id="KW-1185">Reference proteome</keyword>
<evidence type="ECO:0000259" key="6">
    <source>
        <dbReference type="Pfam" id="PF08281"/>
    </source>
</evidence>
<dbReference type="Gene3D" id="1.10.10.10">
    <property type="entry name" value="Winged helix-like DNA-binding domain superfamily/Winged helix DNA-binding domain"/>
    <property type="match status" value="1"/>
</dbReference>
<dbReference type="Pfam" id="PF08281">
    <property type="entry name" value="Sigma70_r4_2"/>
    <property type="match status" value="1"/>
</dbReference>